<sequence>MTEMINVECANGQALPYIGCAVIDVASTTMKDSCLYLVVPDHAHSKSVSILLGTNNLERLFKNRPATELKDEGLQRVYQCITHRDRLLQEQGGVLAALLYQGHVKLRKYVSHPQTNALVERMSNPKVKELDVLPALHVLNSEKSLFISLHNIPIIQSV</sequence>
<evidence type="ECO:0000313" key="2">
    <source>
        <dbReference type="Proteomes" id="UP000735302"/>
    </source>
</evidence>
<comment type="caution">
    <text evidence="1">The sequence shown here is derived from an EMBL/GenBank/DDBJ whole genome shotgun (WGS) entry which is preliminary data.</text>
</comment>
<gene>
    <name evidence="1" type="ORF">PoB_004147000</name>
</gene>
<reference evidence="1 2" key="1">
    <citation type="journal article" date="2021" name="Elife">
        <title>Chloroplast acquisition without the gene transfer in kleptoplastic sea slugs, Plakobranchus ocellatus.</title>
        <authorList>
            <person name="Maeda T."/>
            <person name="Takahashi S."/>
            <person name="Yoshida T."/>
            <person name="Shimamura S."/>
            <person name="Takaki Y."/>
            <person name="Nagai Y."/>
            <person name="Toyoda A."/>
            <person name="Suzuki Y."/>
            <person name="Arimoto A."/>
            <person name="Ishii H."/>
            <person name="Satoh N."/>
            <person name="Nishiyama T."/>
            <person name="Hasebe M."/>
            <person name="Maruyama T."/>
            <person name="Minagawa J."/>
            <person name="Obokata J."/>
            <person name="Shigenobu S."/>
        </authorList>
    </citation>
    <scope>NUCLEOTIDE SEQUENCE [LARGE SCALE GENOMIC DNA]</scope>
</reference>
<proteinExistence type="predicted"/>
<protein>
    <submittedName>
        <fullName evidence="1">Uncharacterized protein</fullName>
    </submittedName>
</protein>
<keyword evidence="2" id="KW-1185">Reference proteome</keyword>
<dbReference type="AlphaFoldDB" id="A0AAV4B2V8"/>
<dbReference type="Proteomes" id="UP000735302">
    <property type="component" value="Unassembled WGS sequence"/>
</dbReference>
<organism evidence="1 2">
    <name type="scientific">Plakobranchus ocellatus</name>
    <dbReference type="NCBI Taxonomy" id="259542"/>
    <lineage>
        <taxon>Eukaryota</taxon>
        <taxon>Metazoa</taxon>
        <taxon>Spiralia</taxon>
        <taxon>Lophotrochozoa</taxon>
        <taxon>Mollusca</taxon>
        <taxon>Gastropoda</taxon>
        <taxon>Heterobranchia</taxon>
        <taxon>Euthyneura</taxon>
        <taxon>Panpulmonata</taxon>
        <taxon>Sacoglossa</taxon>
        <taxon>Placobranchoidea</taxon>
        <taxon>Plakobranchidae</taxon>
        <taxon>Plakobranchus</taxon>
    </lineage>
</organism>
<evidence type="ECO:0000313" key="1">
    <source>
        <dbReference type="EMBL" id="GFO14965.1"/>
    </source>
</evidence>
<accession>A0AAV4B2V8</accession>
<name>A0AAV4B2V8_9GAST</name>
<dbReference type="EMBL" id="BLXT01004584">
    <property type="protein sequence ID" value="GFO14965.1"/>
    <property type="molecule type" value="Genomic_DNA"/>
</dbReference>